<reference evidence="1 2" key="1">
    <citation type="journal article" date="2018" name="Sci. Data">
        <title>The draft genome sequence of cork oak.</title>
        <authorList>
            <person name="Ramos A.M."/>
            <person name="Usie A."/>
            <person name="Barbosa P."/>
            <person name="Barros P.M."/>
            <person name="Capote T."/>
            <person name="Chaves I."/>
            <person name="Simoes F."/>
            <person name="Abreu I."/>
            <person name="Carrasquinho I."/>
            <person name="Faro C."/>
            <person name="Guimaraes J.B."/>
            <person name="Mendonca D."/>
            <person name="Nobrega F."/>
            <person name="Rodrigues L."/>
            <person name="Saibo N.J.M."/>
            <person name="Varela M.C."/>
            <person name="Egas C."/>
            <person name="Matos J."/>
            <person name="Miguel C.M."/>
            <person name="Oliveira M.M."/>
            <person name="Ricardo C.P."/>
            <person name="Goncalves S."/>
        </authorList>
    </citation>
    <scope>NUCLEOTIDE SEQUENCE [LARGE SCALE GENOMIC DNA]</scope>
    <source>
        <strain evidence="2">cv. HL8</strain>
    </source>
</reference>
<gene>
    <name evidence="1" type="ORF">CFP56_027594</name>
</gene>
<evidence type="ECO:0000313" key="1">
    <source>
        <dbReference type="EMBL" id="KAK7831233.1"/>
    </source>
</evidence>
<dbReference type="Proteomes" id="UP000237347">
    <property type="component" value="Unassembled WGS sequence"/>
</dbReference>
<evidence type="ECO:0000313" key="2">
    <source>
        <dbReference type="Proteomes" id="UP000237347"/>
    </source>
</evidence>
<dbReference type="EMBL" id="PKMF04000449">
    <property type="protein sequence ID" value="KAK7831233.1"/>
    <property type="molecule type" value="Genomic_DNA"/>
</dbReference>
<organism evidence="1 2">
    <name type="scientific">Quercus suber</name>
    <name type="common">Cork oak</name>
    <dbReference type="NCBI Taxonomy" id="58331"/>
    <lineage>
        <taxon>Eukaryota</taxon>
        <taxon>Viridiplantae</taxon>
        <taxon>Streptophyta</taxon>
        <taxon>Embryophyta</taxon>
        <taxon>Tracheophyta</taxon>
        <taxon>Spermatophyta</taxon>
        <taxon>Magnoliopsida</taxon>
        <taxon>eudicotyledons</taxon>
        <taxon>Gunneridae</taxon>
        <taxon>Pentapetalae</taxon>
        <taxon>rosids</taxon>
        <taxon>fabids</taxon>
        <taxon>Fagales</taxon>
        <taxon>Fagaceae</taxon>
        <taxon>Quercus</taxon>
    </lineage>
</organism>
<accession>A0AAW0JXS8</accession>
<comment type="caution">
    <text evidence="1">The sequence shown here is derived from an EMBL/GenBank/DDBJ whole genome shotgun (WGS) entry which is preliminary data.</text>
</comment>
<name>A0AAW0JXS8_QUESU</name>
<protein>
    <submittedName>
        <fullName evidence="1">Uncharacterized protein</fullName>
    </submittedName>
</protein>
<sequence length="203" mass="22849">MVGHEEASTVSNDSEDDDMESFYTWEPILKLLTTDFSSALFPGHSISLNSALELLCDLDESWHLDWNEIPSASTLKELHSSESHFCQTNDTIESCTNLIKPMAEIVSQLEKNKENFLKLDSVEATIQSINESQINELQQKVDKQKKSTVGKSISGAKGQINDLKQKGKAREEKKIIYTDGKKLKEKWDVATNAEKEKKAAEKI</sequence>
<proteinExistence type="predicted"/>
<keyword evidence="2" id="KW-1185">Reference proteome</keyword>
<dbReference type="AlphaFoldDB" id="A0AAW0JXS8"/>